<keyword evidence="1" id="KW-1133">Transmembrane helix</keyword>
<dbReference type="Proteomes" id="UP000001420">
    <property type="component" value="Chromosome"/>
</dbReference>
<keyword evidence="3" id="KW-1185">Reference proteome</keyword>
<accession>Q7VAR4</accession>
<feature type="transmembrane region" description="Helical" evidence="1">
    <location>
        <begin position="41"/>
        <end position="60"/>
    </location>
</feature>
<keyword evidence="1" id="KW-0472">Membrane</keyword>
<organism evidence="2 3">
    <name type="scientific">Prochlorococcus marinus (strain SARG / CCMP1375 / SS120)</name>
    <dbReference type="NCBI Taxonomy" id="167539"/>
    <lineage>
        <taxon>Bacteria</taxon>
        <taxon>Bacillati</taxon>
        <taxon>Cyanobacteriota</taxon>
        <taxon>Cyanophyceae</taxon>
        <taxon>Synechococcales</taxon>
        <taxon>Prochlorococcaceae</taxon>
        <taxon>Prochlorococcus</taxon>
    </lineage>
</organism>
<dbReference type="KEGG" id="pma:Pro_1393"/>
<feature type="transmembrane region" description="Helical" evidence="1">
    <location>
        <begin position="91"/>
        <end position="111"/>
    </location>
</feature>
<keyword evidence="1" id="KW-0812">Transmembrane</keyword>
<gene>
    <name evidence="2" type="ordered locus">Pro_1393</name>
</gene>
<reference evidence="2 3" key="1">
    <citation type="journal article" date="2003" name="Proc. Natl. Acad. Sci. U.S.A.">
        <title>Genome sequence of the cyanobacterium Prochlorococcus marinus SS120, a nearly minimal oxyphototrophic genome.</title>
        <authorList>
            <person name="Dufresne A."/>
            <person name="Salanoubat M."/>
            <person name="Partensky F."/>
            <person name="Artiguenave F."/>
            <person name="Axmann I.M."/>
            <person name="Barbe V."/>
            <person name="Duprat S."/>
            <person name="Galperin M.Y."/>
            <person name="Koonin E.V."/>
            <person name="Le Gall F."/>
            <person name="Makarova K.S."/>
            <person name="Ostrowski M."/>
            <person name="Oztas S."/>
            <person name="Robert C."/>
            <person name="Rogozin I.B."/>
            <person name="Scanlan D.J."/>
            <person name="Tandeau de Marsac N."/>
            <person name="Weissenbach J."/>
            <person name="Wincker P."/>
            <person name="Wolf Y.I."/>
            <person name="Hess W.R."/>
        </authorList>
    </citation>
    <scope>NUCLEOTIDE SEQUENCE [LARGE SCALE GENOMIC DNA]</scope>
    <source>
        <strain evidence="3">SARG / CCMP1375 / SS120</strain>
    </source>
</reference>
<feature type="transmembrane region" description="Helical" evidence="1">
    <location>
        <begin position="117"/>
        <end position="136"/>
    </location>
</feature>
<evidence type="ECO:0000313" key="2">
    <source>
        <dbReference type="EMBL" id="AAQ00437.1"/>
    </source>
</evidence>
<dbReference type="EMBL" id="AE017126">
    <property type="protein sequence ID" value="AAQ00437.1"/>
    <property type="molecule type" value="Genomic_DNA"/>
</dbReference>
<dbReference type="AlphaFoldDB" id="Q7VAR4"/>
<dbReference type="OrthoDB" id="541082at2"/>
<dbReference type="eggNOG" id="COG1009">
    <property type="taxonomic scope" value="Bacteria"/>
</dbReference>
<sequence>MPNLIDSAILIPLIPLLASFFIGLLLVSFNRTINRLTKPVSFILINSILFSTVYVSILFYKHISSELQIKPLRLLNYDYSITLNLNNTSEISMLIIGIIALLVMVASYLRLPRAKGYVRYLISLSSFFGLLFFFALRNSFINIVPFA</sequence>
<evidence type="ECO:0000256" key="1">
    <source>
        <dbReference type="SAM" id="Phobius"/>
    </source>
</evidence>
<proteinExistence type="predicted"/>
<feature type="transmembrane region" description="Helical" evidence="1">
    <location>
        <begin position="7"/>
        <end position="29"/>
    </location>
</feature>
<name>Q7VAR4_PROMA</name>
<dbReference type="EnsemblBacteria" id="AAQ00437">
    <property type="protein sequence ID" value="AAQ00437"/>
    <property type="gene ID" value="Pro_1393"/>
</dbReference>
<evidence type="ECO:0000313" key="3">
    <source>
        <dbReference type="Proteomes" id="UP000001420"/>
    </source>
</evidence>
<dbReference type="HOGENOM" id="CLU_1738912_0_0_3"/>
<protein>
    <submittedName>
        <fullName evidence="2">NAD(P)H-quinone oxidoreductase NdhF subunit</fullName>
    </submittedName>
</protein>
<dbReference type="STRING" id="167539.Pro_1393"/>